<evidence type="ECO:0000256" key="3">
    <source>
        <dbReference type="ARBA" id="ARBA00022571"/>
    </source>
</evidence>
<comment type="pathway">
    <text evidence="1">Amino-acid biosynthesis; L-arginine biosynthesis; L-arginine from L-ornithine and carbamoyl phosphate: step 2/3.</text>
</comment>
<feature type="domain" description="Arginosuccinate synthase C-terminal" evidence="8">
    <location>
        <begin position="2"/>
        <end position="69"/>
    </location>
</feature>
<dbReference type="Gene3D" id="1.20.5.470">
    <property type="entry name" value="Single helix bin"/>
    <property type="match status" value="1"/>
</dbReference>
<dbReference type="Pfam" id="PF20979">
    <property type="entry name" value="Arginosuc_syn_C"/>
    <property type="match status" value="1"/>
</dbReference>
<name>X0STC1_9ZZZZ</name>
<dbReference type="GO" id="GO:0005737">
    <property type="term" value="C:cytoplasm"/>
    <property type="evidence" value="ECO:0007669"/>
    <property type="project" value="TreeGrafter"/>
</dbReference>
<dbReference type="GO" id="GO:0005524">
    <property type="term" value="F:ATP binding"/>
    <property type="evidence" value="ECO:0007669"/>
    <property type="project" value="UniProtKB-KW"/>
</dbReference>
<protein>
    <recommendedName>
        <fullName evidence="2">argininosuccinate synthase</fullName>
        <ecNumber evidence="2">6.3.4.5</ecNumber>
    </recommendedName>
</protein>
<comment type="caution">
    <text evidence="9">The sequence shown here is derived from an EMBL/GenBank/DDBJ whole genome shotgun (WGS) entry which is preliminary data.</text>
</comment>
<dbReference type="GO" id="GO:0004055">
    <property type="term" value="F:argininosuccinate synthase activity"/>
    <property type="evidence" value="ECO:0007669"/>
    <property type="project" value="UniProtKB-EC"/>
</dbReference>
<dbReference type="AlphaFoldDB" id="X0STC1"/>
<dbReference type="PANTHER" id="PTHR11587">
    <property type="entry name" value="ARGININOSUCCINATE SYNTHASE"/>
    <property type="match status" value="1"/>
</dbReference>
<evidence type="ECO:0000313" key="9">
    <source>
        <dbReference type="EMBL" id="GAF78401.1"/>
    </source>
</evidence>
<gene>
    <name evidence="9" type="ORF">S01H1_01212</name>
</gene>
<evidence type="ECO:0000256" key="4">
    <source>
        <dbReference type="ARBA" id="ARBA00022598"/>
    </source>
</evidence>
<evidence type="ECO:0000256" key="6">
    <source>
        <dbReference type="ARBA" id="ARBA00022741"/>
    </source>
</evidence>
<dbReference type="UniPathway" id="UPA00068">
    <property type="reaction ID" value="UER00113"/>
</dbReference>
<keyword evidence="3" id="KW-0055">Arginine biosynthesis</keyword>
<evidence type="ECO:0000256" key="2">
    <source>
        <dbReference type="ARBA" id="ARBA00012286"/>
    </source>
</evidence>
<dbReference type="SUPFAM" id="SSF69864">
    <property type="entry name" value="Argininosuccinate synthetase, C-terminal domain"/>
    <property type="match status" value="1"/>
</dbReference>
<keyword evidence="4" id="KW-0436">Ligase</keyword>
<dbReference type="InterPro" id="IPR048268">
    <property type="entry name" value="Arginosuc_syn_C"/>
</dbReference>
<accession>X0STC1</accession>
<organism evidence="9">
    <name type="scientific">marine sediment metagenome</name>
    <dbReference type="NCBI Taxonomy" id="412755"/>
    <lineage>
        <taxon>unclassified sequences</taxon>
        <taxon>metagenomes</taxon>
        <taxon>ecological metagenomes</taxon>
    </lineage>
</organism>
<dbReference type="PANTHER" id="PTHR11587:SF2">
    <property type="entry name" value="ARGININOSUCCINATE SYNTHASE"/>
    <property type="match status" value="1"/>
</dbReference>
<sequence>DIAAYVESTQRHVTGTVRVKLLKGNASVVGRKSPKSLYSFRLATYDKGDEFDQSASLGFIHIWGLPVKIQAQIQGWRSLGLPVGTQAQIEGAEQTEDPLGEDKK</sequence>
<feature type="non-terminal residue" evidence="9">
    <location>
        <position position="1"/>
    </location>
</feature>
<dbReference type="EMBL" id="BARS01000508">
    <property type="protein sequence ID" value="GAF78401.1"/>
    <property type="molecule type" value="Genomic_DNA"/>
</dbReference>
<evidence type="ECO:0000259" key="8">
    <source>
        <dbReference type="Pfam" id="PF20979"/>
    </source>
</evidence>
<dbReference type="GO" id="GO:0006526">
    <property type="term" value="P:L-arginine biosynthetic process"/>
    <property type="evidence" value="ECO:0007669"/>
    <property type="project" value="UniProtKB-UniPathway"/>
</dbReference>
<dbReference type="EC" id="6.3.4.5" evidence="2"/>
<dbReference type="GO" id="GO:0000053">
    <property type="term" value="P:argininosuccinate metabolic process"/>
    <property type="evidence" value="ECO:0007669"/>
    <property type="project" value="TreeGrafter"/>
</dbReference>
<proteinExistence type="predicted"/>
<keyword evidence="5" id="KW-0028">Amino-acid biosynthesis</keyword>
<dbReference type="InterPro" id="IPR001518">
    <property type="entry name" value="Arginosuc_synth"/>
</dbReference>
<dbReference type="InterPro" id="IPR024074">
    <property type="entry name" value="AS_cat/multimer_dom_body"/>
</dbReference>
<reference evidence="9" key="1">
    <citation type="journal article" date="2014" name="Front. Microbiol.">
        <title>High frequency of phylogenetically diverse reductive dehalogenase-homologous genes in deep subseafloor sedimentary metagenomes.</title>
        <authorList>
            <person name="Kawai M."/>
            <person name="Futagami T."/>
            <person name="Toyoda A."/>
            <person name="Takaki Y."/>
            <person name="Nishi S."/>
            <person name="Hori S."/>
            <person name="Arai W."/>
            <person name="Tsubouchi T."/>
            <person name="Morono Y."/>
            <person name="Uchiyama I."/>
            <person name="Ito T."/>
            <person name="Fujiyama A."/>
            <person name="Inagaki F."/>
            <person name="Takami H."/>
        </authorList>
    </citation>
    <scope>NUCLEOTIDE SEQUENCE</scope>
    <source>
        <strain evidence="9">Expedition CK06-06</strain>
    </source>
</reference>
<evidence type="ECO:0000256" key="5">
    <source>
        <dbReference type="ARBA" id="ARBA00022605"/>
    </source>
</evidence>
<evidence type="ECO:0000256" key="7">
    <source>
        <dbReference type="ARBA" id="ARBA00022840"/>
    </source>
</evidence>
<dbReference type="Gene3D" id="3.90.1260.10">
    <property type="entry name" value="Argininosuccinate synthetase, chain A, domain 2"/>
    <property type="match status" value="1"/>
</dbReference>
<evidence type="ECO:0000256" key="1">
    <source>
        <dbReference type="ARBA" id="ARBA00004967"/>
    </source>
</evidence>
<keyword evidence="6" id="KW-0547">Nucleotide-binding</keyword>
<keyword evidence="7" id="KW-0067">ATP-binding</keyword>
<dbReference type="GO" id="GO:0000050">
    <property type="term" value="P:urea cycle"/>
    <property type="evidence" value="ECO:0007669"/>
    <property type="project" value="TreeGrafter"/>
</dbReference>